<dbReference type="EC" id="2.3.1.225" evidence="7"/>
<comment type="subcellular location">
    <subcellularLocation>
        <location evidence="1">Membrane</location>
        <topology evidence="1">Multi-pass membrane protein</topology>
    </subcellularLocation>
</comment>
<dbReference type="PROSITE" id="PS50216">
    <property type="entry name" value="DHHC"/>
    <property type="match status" value="1"/>
</dbReference>
<dbReference type="PANTHER" id="PTHR12349">
    <property type="entry name" value="ANKYRIN REPEAT AND LEM DOMAIN-CONTAINING PROTEIN 2"/>
    <property type="match status" value="1"/>
</dbReference>
<evidence type="ECO:0000313" key="16">
    <source>
        <dbReference type="Proteomes" id="UP000663870"/>
    </source>
</evidence>
<keyword evidence="3 7" id="KW-1133">Transmembrane helix</keyword>
<comment type="domain">
    <text evidence="7">The DHHC domain is required for palmitoyltransferase activity.</text>
</comment>
<dbReference type="AlphaFoldDB" id="A0A815TIR3"/>
<accession>A0A815TIR3</accession>
<keyword evidence="7" id="KW-0808">Transferase</keyword>
<feature type="transmembrane region" description="Helical" evidence="7">
    <location>
        <begin position="20"/>
        <end position="41"/>
    </location>
</feature>
<evidence type="ECO:0000259" key="8">
    <source>
        <dbReference type="Pfam" id="PF01529"/>
    </source>
</evidence>
<dbReference type="InterPro" id="IPR001594">
    <property type="entry name" value="Palmitoyltrfase_DHHC"/>
</dbReference>
<dbReference type="GO" id="GO:0019706">
    <property type="term" value="F:protein-cysteine S-palmitoyltransferase activity"/>
    <property type="evidence" value="ECO:0007669"/>
    <property type="project" value="UniProtKB-EC"/>
</dbReference>
<keyword evidence="7" id="KW-0012">Acyltransferase</keyword>
<evidence type="ECO:0000256" key="3">
    <source>
        <dbReference type="ARBA" id="ARBA00022989"/>
    </source>
</evidence>
<gene>
    <name evidence="13" type="ORF">FNK824_LOCUS29621</name>
    <name evidence="14" type="ORF">JBS370_LOCUS35189</name>
    <name evidence="12" type="ORF">JXQ802_LOCUS55483</name>
    <name evidence="11" type="ORF">PYM288_LOCUS38949</name>
    <name evidence="9" type="ORF">SEV965_LOCUS35125</name>
    <name evidence="10" type="ORF">ZHD862_LOCUS37480</name>
</gene>
<comment type="caution">
    <text evidence="11">The sequence shown here is derived from an EMBL/GenBank/DDBJ whole genome shotgun (WGS) entry which is preliminary data.</text>
</comment>
<dbReference type="Pfam" id="PF01529">
    <property type="entry name" value="DHHC"/>
    <property type="match status" value="1"/>
</dbReference>
<dbReference type="Proteomes" id="UP000663870">
    <property type="component" value="Unassembled WGS sequence"/>
</dbReference>
<comment type="similarity">
    <text evidence="5">Belongs to the DHHC palmitoyltransferase family. ERF2/ZDHHC9 subfamily.</text>
</comment>
<dbReference type="GO" id="GO:0016020">
    <property type="term" value="C:membrane"/>
    <property type="evidence" value="ECO:0007669"/>
    <property type="project" value="UniProtKB-SubCell"/>
</dbReference>
<evidence type="ECO:0000313" key="12">
    <source>
        <dbReference type="EMBL" id="CAF1657201.1"/>
    </source>
</evidence>
<reference evidence="11" key="1">
    <citation type="submission" date="2021-02" db="EMBL/GenBank/DDBJ databases">
        <authorList>
            <person name="Nowell W R."/>
        </authorList>
    </citation>
    <scope>NUCLEOTIDE SEQUENCE</scope>
</reference>
<dbReference type="EMBL" id="CAJOBE010008708">
    <property type="protein sequence ID" value="CAF4067626.1"/>
    <property type="molecule type" value="Genomic_DNA"/>
</dbReference>
<dbReference type="Proteomes" id="UP000663836">
    <property type="component" value="Unassembled WGS sequence"/>
</dbReference>
<keyword evidence="4 7" id="KW-0472">Membrane</keyword>
<organism evidence="11 15">
    <name type="scientific">Rotaria sordida</name>
    <dbReference type="NCBI Taxonomy" id="392033"/>
    <lineage>
        <taxon>Eukaryota</taxon>
        <taxon>Metazoa</taxon>
        <taxon>Spiralia</taxon>
        <taxon>Gnathifera</taxon>
        <taxon>Rotifera</taxon>
        <taxon>Eurotatoria</taxon>
        <taxon>Bdelloidea</taxon>
        <taxon>Philodinida</taxon>
        <taxon>Philodinidae</taxon>
        <taxon>Rotaria</taxon>
    </lineage>
</organism>
<dbReference type="EMBL" id="CAJNOT010007128">
    <property type="protein sequence ID" value="CAF1501737.1"/>
    <property type="molecule type" value="Genomic_DNA"/>
</dbReference>
<evidence type="ECO:0000313" key="14">
    <source>
        <dbReference type="EMBL" id="CAF4174618.1"/>
    </source>
</evidence>
<dbReference type="EMBL" id="CAJNOH010010016">
    <property type="protein sequence ID" value="CAF1507012.1"/>
    <property type="molecule type" value="Genomic_DNA"/>
</dbReference>
<evidence type="ECO:0000256" key="2">
    <source>
        <dbReference type="ARBA" id="ARBA00022692"/>
    </source>
</evidence>
<dbReference type="Proteomes" id="UP000663874">
    <property type="component" value="Unassembled WGS sequence"/>
</dbReference>
<dbReference type="PANTHER" id="PTHR12349:SF2">
    <property type="entry name" value="PALMITOYLTRANSFERASE ZDHHC8"/>
    <property type="match status" value="1"/>
</dbReference>
<evidence type="ECO:0000256" key="4">
    <source>
        <dbReference type="ARBA" id="ARBA00023136"/>
    </source>
</evidence>
<dbReference type="EMBL" id="CAJNOL010011831">
    <property type="protein sequence ID" value="CAF1657201.1"/>
    <property type="molecule type" value="Genomic_DNA"/>
</dbReference>
<name>A0A815TIR3_9BILA</name>
<comment type="catalytic activity">
    <reaction evidence="6">
        <text>L-cysteinyl-[protein] + hexadecanoyl-CoA = S-hexadecanoyl-L-cysteinyl-[protein] + CoA</text>
        <dbReference type="Rhea" id="RHEA:36683"/>
        <dbReference type="Rhea" id="RHEA-COMP:10131"/>
        <dbReference type="Rhea" id="RHEA-COMP:11032"/>
        <dbReference type="ChEBI" id="CHEBI:29950"/>
        <dbReference type="ChEBI" id="CHEBI:57287"/>
        <dbReference type="ChEBI" id="CHEBI:57379"/>
        <dbReference type="ChEBI" id="CHEBI:74151"/>
        <dbReference type="EC" id="2.3.1.225"/>
    </reaction>
    <physiologicalReaction direction="left-to-right" evidence="6">
        <dbReference type="Rhea" id="RHEA:36684"/>
    </physiologicalReaction>
</comment>
<evidence type="ECO:0000313" key="11">
    <source>
        <dbReference type="EMBL" id="CAF1507012.1"/>
    </source>
</evidence>
<dbReference type="EMBL" id="CAJNOU010005543">
    <property type="protein sequence ID" value="CAF1481481.1"/>
    <property type="molecule type" value="Genomic_DNA"/>
</dbReference>
<feature type="transmembrane region" description="Helical" evidence="7">
    <location>
        <begin position="146"/>
        <end position="172"/>
    </location>
</feature>
<evidence type="ECO:0000313" key="15">
    <source>
        <dbReference type="Proteomes" id="UP000663854"/>
    </source>
</evidence>
<evidence type="ECO:0000313" key="13">
    <source>
        <dbReference type="EMBL" id="CAF4067626.1"/>
    </source>
</evidence>
<keyword evidence="16" id="KW-1185">Reference proteome</keyword>
<evidence type="ECO:0000256" key="6">
    <source>
        <dbReference type="ARBA" id="ARBA00047790"/>
    </source>
</evidence>
<evidence type="ECO:0000256" key="7">
    <source>
        <dbReference type="RuleBase" id="RU079119"/>
    </source>
</evidence>
<feature type="transmembrane region" description="Helical" evidence="7">
    <location>
        <begin position="47"/>
        <end position="68"/>
    </location>
</feature>
<feature type="domain" description="Palmitoyltransferase DHHC" evidence="8">
    <location>
        <begin position="102"/>
        <end position="222"/>
    </location>
</feature>
<dbReference type="EMBL" id="CAJOBD010011945">
    <property type="protein sequence ID" value="CAF4174618.1"/>
    <property type="molecule type" value="Genomic_DNA"/>
</dbReference>
<evidence type="ECO:0000256" key="1">
    <source>
        <dbReference type="ARBA" id="ARBA00004141"/>
    </source>
</evidence>
<protein>
    <recommendedName>
        <fullName evidence="7">Palmitoyltransferase</fullName>
        <ecNumber evidence="7">2.3.1.225</ecNumber>
    </recommendedName>
</protein>
<feature type="transmembrane region" description="Helical" evidence="7">
    <location>
        <begin position="184"/>
        <end position="210"/>
    </location>
</feature>
<keyword evidence="2 7" id="KW-0812">Transmembrane</keyword>
<dbReference type="Proteomes" id="UP000663889">
    <property type="component" value="Unassembled WGS sequence"/>
</dbReference>
<sequence>MSNNRCRRFVRGISRRIPCFVAWSLLIVLSSLYFIFISPWIIIQLSILIPIIQGIILLFVINNFILAINTDPGRYSRAPPDENDDSETTFHKTVEIHGTQCRMKWCQTCGFYRPPRCSHCSVCDFCIDTFDHHCPWLNNCVGRRNYHYFICFLLSLLVHMFIVLSFCIYYILKNRSNIGDLSSIISLILMVLIFFLTIPIGGLTAFHLMLIIRGRTTNEQVTGKFKSNINPFDYGYLFNCSRIFAASRPPRLIYEKKSISKRKSNLYEIETKKENMKNGRYSNKTKHISMTSV</sequence>
<evidence type="ECO:0000313" key="9">
    <source>
        <dbReference type="EMBL" id="CAF1481481.1"/>
    </source>
</evidence>
<proteinExistence type="inferred from homology"/>
<dbReference type="Proteomes" id="UP000663864">
    <property type="component" value="Unassembled WGS sequence"/>
</dbReference>
<evidence type="ECO:0000313" key="10">
    <source>
        <dbReference type="EMBL" id="CAF1501737.1"/>
    </source>
</evidence>
<evidence type="ECO:0000256" key="5">
    <source>
        <dbReference type="ARBA" id="ARBA00023463"/>
    </source>
</evidence>
<dbReference type="Proteomes" id="UP000663854">
    <property type="component" value="Unassembled WGS sequence"/>
</dbReference>